<comment type="caution">
    <text evidence="1">The sequence shown here is derived from an EMBL/GenBank/DDBJ whole genome shotgun (WGS) entry which is preliminary data.</text>
</comment>
<sequence>MGPRGSALICGYTSYHGLLESCLADLKKKEVLTLFCVLQSIVHWELRSFVHFINLFLHLLTEKINLFFSVVLTLAGMG</sequence>
<organism evidence="1 2">
    <name type="scientific">Camellia sinensis</name>
    <name type="common">Tea plant</name>
    <name type="synonym">Thea sinensis</name>
    <dbReference type="NCBI Taxonomy" id="4442"/>
    <lineage>
        <taxon>Eukaryota</taxon>
        <taxon>Viridiplantae</taxon>
        <taxon>Streptophyta</taxon>
        <taxon>Embryophyta</taxon>
        <taxon>Tracheophyta</taxon>
        <taxon>Spermatophyta</taxon>
        <taxon>Magnoliopsida</taxon>
        <taxon>eudicotyledons</taxon>
        <taxon>Gunneridae</taxon>
        <taxon>Pentapetalae</taxon>
        <taxon>asterids</taxon>
        <taxon>Ericales</taxon>
        <taxon>Theaceae</taxon>
        <taxon>Camellia</taxon>
    </lineage>
</organism>
<keyword evidence="2" id="KW-1185">Reference proteome</keyword>
<protein>
    <submittedName>
        <fullName evidence="1">Uncharacterized protein</fullName>
    </submittedName>
</protein>
<proteinExistence type="predicted"/>
<dbReference type="Proteomes" id="UP000593564">
    <property type="component" value="Unassembled WGS sequence"/>
</dbReference>
<evidence type="ECO:0000313" key="2">
    <source>
        <dbReference type="Proteomes" id="UP000593564"/>
    </source>
</evidence>
<accession>A0A7J7HBL8</accession>
<dbReference type="AlphaFoldDB" id="A0A7J7HBL8"/>
<reference evidence="2" key="1">
    <citation type="journal article" date="2020" name="Nat. Commun.">
        <title>Genome assembly of wild tea tree DASZ reveals pedigree and selection history of tea varieties.</title>
        <authorList>
            <person name="Zhang W."/>
            <person name="Zhang Y."/>
            <person name="Qiu H."/>
            <person name="Guo Y."/>
            <person name="Wan H."/>
            <person name="Zhang X."/>
            <person name="Scossa F."/>
            <person name="Alseekh S."/>
            <person name="Zhang Q."/>
            <person name="Wang P."/>
            <person name="Xu L."/>
            <person name="Schmidt M.H."/>
            <person name="Jia X."/>
            <person name="Li D."/>
            <person name="Zhu A."/>
            <person name="Guo F."/>
            <person name="Chen W."/>
            <person name="Ni D."/>
            <person name="Usadel B."/>
            <person name="Fernie A.R."/>
            <person name="Wen W."/>
        </authorList>
    </citation>
    <scope>NUCLEOTIDE SEQUENCE [LARGE SCALE GENOMIC DNA]</scope>
    <source>
        <strain evidence="2">cv. G240</strain>
    </source>
</reference>
<dbReference type="EMBL" id="JACBKZ010000005">
    <property type="protein sequence ID" value="KAF5950333.1"/>
    <property type="molecule type" value="Genomic_DNA"/>
</dbReference>
<gene>
    <name evidence="1" type="ORF">HYC85_012326</name>
</gene>
<name>A0A7J7HBL8_CAMSI</name>
<evidence type="ECO:0000313" key="1">
    <source>
        <dbReference type="EMBL" id="KAF5950333.1"/>
    </source>
</evidence>
<reference evidence="1 2" key="2">
    <citation type="submission" date="2020-07" db="EMBL/GenBank/DDBJ databases">
        <title>Genome assembly of wild tea tree DASZ reveals pedigree and selection history of tea varieties.</title>
        <authorList>
            <person name="Zhang W."/>
        </authorList>
    </citation>
    <scope>NUCLEOTIDE SEQUENCE [LARGE SCALE GENOMIC DNA]</scope>
    <source>
        <strain evidence="2">cv. G240</strain>
        <tissue evidence="1">Leaf</tissue>
    </source>
</reference>